<organism evidence="5 6">
    <name type="scientific">Actinocorallia herbida</name>
    <dbReference type="NCBI Taxonomy" id="58109"/>
    <lineage>
        <taxon>Bacteria</taxon>
        <taxon>Bacillati</taxon>
        <taxon>Actinomycetota</taxon>
        <taxon>Actinomycetes</taxon>
        <taxon>Streptosporangiales</taxon>
        <taxon>Thermomonosporaceae</taxon>
        <taxon>Actinocorallia</taxon>
    </lineage>
</organism>
<name>A0A3N1CX42_9ACTN</name>
<gene>
    <name evidence="5" type="ORF">EDD29_3408</name>
</gene>
<comment type="caution">
    <text evidence="5">The sequence shown here is derived from an EMBL/GenBank/DDBJ whole genome shotgun (WGS) entry which is preliminary data.</text>
</comment>
<sequence>MCHPGWSRALIAAQRLKDFARLRRVRDTIDREYARPLDLVELARAAGMPAGSLSREFRVAYGVDPYGYLMRRRVAHAAALLRHSEHSAAEVCFAVGCTSPALFDALFTELVGMTPAAFRRAERGPVRNREAPEGVPNLALSA</sequence>
<dbReference type="OrthoDB" id="2060755at2"/>
<dbReference type="GO" id="GO:0003700">
    <property type="term" value="F:DNA-binding transcription factor activity"/>
    <property type="evidence" value="ECO:0007669"/>
    <property type="project" value="InterPro"/>
</dbReference>
<keyword evidence="1" id="KW-0805">Transcription regulation</keyword>
<dbReference type="Proteomes" id="UP000272400">
    <property type="component" value="Unassembled WGS sequence"/>
</dbReference>
<feature type="domain" description="HTH araC/xylS-type" evidence="4">
    <location>
        <begin position="23"/>
        <end position="121"/>
    </location>
</feature>
<dbReference type="SUPFAM" id="SSF46689">
    <property type="entry name" value="Homeodomain-like"/>
    <property type="match status" value="2"/>
</dbReference>
<evidence type="ECO:0000313" key="6">
    <source>
        <dbReference type="Proteomes" id="UP000272400"/>
    </source>
</evidence>
<accession>A0A3N1CX42</accession>
<keyword evidence="2 5" id="KW-0238">DNA-binding</keyword>
<dbReference type="SMART" id="SM00342">
    <property type="entry name" value="HTH_ARAC"/>
    <property type="match status" value="1"/>
</dbReference>
<evidence type="ECO:0000256" key="2">
    <source>
        <dbReference type="ARBA" id="ARBA00023125"/>
    </source>
</evidence>
<dbReference type="InterPro" id="IPR050204">
    <property type="entry name" value="AraC_XylS_family_regulators"/>
</dbReference>
<dbReference type="GO" id="GO:0043565">
    <property type="term" value="F:sequence-specific DNA binding"/>
    <property type="evidence" value="ECO:0007669"/>
    <property type="project" value="InterPro"/>
</dbReference>
<protein>
    <submittedName>
        <fullName evidence="5">AraC-like DNA-binding protein</fullName>
    </submittedName>
</protein>
<keyword evidence="6" id="KW-1185">Reference proteome</keyword>
<dbReference type="PROSITE" id="PS01124">
    <property type="entry name" value="HTH_ARAC_FAMILY_2"/>
    <property type="match status" value="1"/>
</dbReference>
<dbReference type="InterPro" id="IPR009057">
    <property type="entry name" value="Homeodomain-like_sf"/>
</dbReference>
<dbReference type="AlphaFoldDB" id="A0A3N1CX42"/>
<dbReference type="Pfam" id="PF12833">
    <property type="entry name" value="HTH_18"/>
    <property type="match status" value="1"/>
</dbReference>
<evidence type="ECO:0000256" key="3">
    <source>
        <dbReference type="ARBA" id="ARBA00023163"/>
    </source>
</evidence>
<evidence type="ECO:0000256" key="1">
    <source>
        <dbReference type="ARBA" id="ARBA00023015"/>
    </source>
</evidence>
<keyword evidence="3" id="KW-0804">Transcription</keyword>
<dbReference type="EMBL" id="RJKE01000001">
    <property type="protein sequence ID" value="ROO85857.1"/>
    <property type="molecule type" value="Genomic_DNA"/>
</dbReference>
<dbReference type="PANTHER" id="PTHR46796:SF2">
    <property type="entry name" value="TRANSCRIPTIONAL REGULATORY PROTEIN"/>
    <property type="match status" value="1"/>
</dbReference>
<dbReference type="RefSeq" id="WP_123665311.1">
    <property type="nucleotide sequence ID" value="NZ_RJKE01000001.1"/>
</dbReference>
<evidence type="ECO:0000259" key="4">
    <source>
        <dbReference type="PROSITE" id="PS01124"/>
    </source>
</evidence>
<dbReference type="PANTHER" id="PTHR46796">
    <property type="entry name" value="HTH-TYPE TRANSCRIPTIONAL ACTIVATOR RHAS-RELATED"/>
    <property type="match status" value="1"/>
</dbReference>
<evidence type="ECO:0000313" key="5">
    <source>
        <dbReference type="EMBL" id="ROO85857.1"/>
    </source>
</evidence>
<dbReference type="Gene3D" id="1.10.10.60">
    <property type="entry name" value="Homeodomain-like"/>
    <property type="match status" value="1"/>
</dbReference>
<dbReference type="InterPro" id="IPR018060">
    <property type="entry name" value="HTH_AraC"/>
</dbReference>
<reference evidence="5 6" key="1">
    <citation type="submission" date="2018-11" db="EMBL/GenBank/DDBJ databases">
        <title>Sequencing the genomes of 1000 actinobacteria strains.</title>
        <authorList>
            <person name="Klenk H.-P."/>
        </authorList>
    </citation>
    <scope>NUCLEOTIDE SEQUENCE [LARGE SCALE GENOMIC DNA]</scope>
    <source>
        <strain evidence="5 6">DSM 44254</strain>
    </source>
</reference>
<proteinExistence type="predicted"/>